<accession>A0A1I4FMA9</accession>
<dbReference type="Proteomes" id="UP000198804">
    <property type="component" value="Unassembled WGS sequence"/>
</dbReference>
<organism evidence="1 2">
    <name type="scientific">Methylorubrum salsuginis</name>
    <dbReference type="NCBI Taxonomy" id="414703"/>
    <lineage>
        <taxon>Bacteria</taxon>
        <taxon>Pseudomonadati</taxon>
        <taxon>Pseudomonadota</taxon>
        <taxon>Alphaproteobacteria</taxon>
        <taxon>Hyphomicrobiales</taxon>
        <taxon>Methylobacteriaceae</taxon>
        <taxon>Methylorubrum</taxon>
    </lineage>
</organism>
<protein>
    <submittedName>
        <fullName evidence="1">Uncharacterized protein</fullName>
    </submittedName>
</protein>
<keyword evidence="2" id="KW-1185">Reference proteome</keyword>
<proteinExistence type="predicted"/>
<gene>
    <name evidence="1" type="ORF">SAMN04488125_110119</name>
</gene>
<sequence>MLTAAALPEERSSAIWKLTRDWRLIAGKLRQAQDPASFVTRPNIATLGTWAALPNISVRGYFALEGTDLQIGPDARETTAVSVLDVLLTEVPAIPPFGERIEAV</sequence>
<reference evidence="2" key="1">
    <citation type="submission" date="2016-10" db="EMBL/GenBank/DDBJ databases">
        <authorList>
            <person name="Varghese N."/>
            <person name="Submissions S."/>
        </authorList>
    </citation>
    <scope>NUCLEOTIDE SEQUENCE [LARGE SCALE GENOMIC DNA]</scope>
    <source>
        <strain evidence="2">CGMCC 1.6474</strain>
    </source>
</reference>
<evidence type="ECO:0000313" key="1">
    <source>
        <dbReference type="EMBL" id="SFL19032.1"/>
    </source>
</evidence>
<evidence type="ECO:0000313" key="2">
    <source>
        <dbReference type="Proteomes" id="UP000198804"/>
    </source>
</evidence>
<dbReference type="AlphaFoldDB" id="A0A1I4FMA9"/>
<dbReference type="EMBL" id="FOSV01000010">
    <property type="protein sequence ID" value="SFL19032.1"/>
    <property type="molecule type" value="Genomic_DNA"/>
</dbReference>
<dbReference type="RefSeq" id="WP_091946936.1">
    <property type="nucleotide sequence ID" value="NZ_FOSV01000010.1"/>
</dbReference>
<name>A0A1I4FMA9_9HYPH</name>